<dbReference type="AlphaFoldDB" id="A0AAD8R6C9"/>
<feature type="domain" description="Reverse transcriptase Ty1/copia-type" evidence="2">
    <location>
        <begin position="589"/>
        <end position="832"/>
    </location>
</feature>
<dbReference type="Proteomes" id="UP001231189">
    <property type="component" value="Unassembled WGS sequence"/>
</dbReference>
<keyword evidence="4" id="KW-1185">Reference proteome</keyword>
<evidence type="ECO:0000313" key="4">
    <source>
        <dbReference type="Proteomes" id="UP001231189"/>
    </source>
</evidence>
<protein>
    <recommendedName>
        <fullName evidence="2">Reverse transcriptase Ty1/copia-type domain-containing protein</fullName>
    </recommendedName>
</protein>
<dbReference type="Pfam" id="PF14223">
    <property type="entry name" value="Retrotran_gag_2"/>
    <property type="match status" value="1"/>
</dbReference>
<accession>A0AAD8R6C9</accession>
<dbReference type="InterPro" id="IPR043502">
    <property type="entry name" value="DNA/RNA_pol_sf"/>
</dbReference>
<sequence length="923" mass="100917">MAMSSPSSVTSVGSKANSSKLANPTLNFGGSSSLPSGGGSGGPFNFAPMITIRLNPDNWLYWKAQVVPVLRSHLLTGFVDGSFPCPSETVPNPKLAEDPKAPPVMYNAAFTAWHQQDAAILSAIMTTSTEPVQGLILFATSSHDAWTTLSSSFESQSTARAHHIRGELQRCKKLNSSVTVYFNKVKSLADTLMSIGMPLRPDEFTGYLVAGLDEDYDPLVTLVSARALHDPMPIQDIYSQMLHLEQRVGARKAELSAEVQMTANYGAKSGGGKPNYQTNYQQPYRQDQRQQQKPVYSKQENYSPPPSSGRSGDRSTSTGGGTSNRPTCQICGKTGHVASCCFKRFNRTFLGMGNDGRYMDKQIAAFSVTTHGSTSSFPVDPSWYADTGATDHLTNELDKLHMKENYHGKDHVHTANGQGNGIGARLELLDASPEPPDVAHAGDSDLHGSLHPHAASGTDSFQTPPRTRPAGLFPASPFSPAGPLSSESVSPGATSLSPEQDTSVSTGSVQPNVIPTAPPAVVPSGAVTRLQRGIRQPKQRTDGTIAWYTVKLAHTADLTRTEPRDHREAMGCPHWRDAMEVEFSALQANKTWRLVPPPPGVNIIDSKWVFKVKQKSDGSIERYKARLVAKGFKQRYGLDYEDTFSPVVKPTTIRLLLSMALTHGWHLRQLDIQNAFLHGVLEEEVFMRQPPGFEDLTQPGYLCRLDKALYGLKQAPRAWHARLSSVLGGLGFSASTADTSLFILRRPDITLYLLVYVDDIIVVSSSSPAIDRLIHQLRGSFALKDLGRLHYFLGIEVKFLDGGILLSQRKYASELIRRAGLLKCSPASTPMTSSDKLCSVDGDPLTPEESTRYRSIVGGLQYLTMTRPDLSFAVNKMVFTYGVQLHHQISCWHSLMRTGLVSHDEVHSLRVRELLHLLGEPAG</sequence>
<reference evidence="3" key="1">
    <citation type="submission" date="2023-07" db="EMBL/GenBank/DDBJ databases">
        <title>A chromosome-level genome assembly of Lolium multiflorum.</title>
        <authorList>
            <person name="Chen Y."/>
            <person name="Copetti D."/>
            <person name="Kolliker R."/>
            <person name="Studer B."/>
        </authorList>
    </citation>
    <scope>NUCLEOTIDE SEQUENCE</scope>
    <source>
        <strain evidence="3">02402/16</strain>
        <tissue evidence="3">Leaf</tissue>
    </source>
</reference>
<comment type="caution">
    <text evidence="3">The sequence shown here is derived from an EMBL/GenBank/DDBJ whole genome shotgun (WGS) entry which is preliminary data.</text>
</comment>
<evidence type="ECO:0000313" key="3">
    <source>
        <dbReference type="EMBL" id="KAK1615720.1"/>
    </source>
</evidence>
<dbReference type="PANTHER" id="PTHR47481">
    <property type="match status" value="1"/>
</dbReference>
<feature type="compositionally biased region" description="Low complexity" evidence="1">
    <location>
        <begin position="308"/>
        <end position="327"/>
    </location>
</feature>
<dbReference type="EMBL" id="JAUUTY010000006">
    <property type="protein sequence ID" value="KAK1615720.1"/>
    <property type="molecule type" value="Genomic_DNA"/>
</dbReference>
<dbReference type="Pfam" id="PF07727">
    <property type="entry name" value="RVT_2"/>
    <property type="match status" value="1"/>
</dbReference>
<feature type="region of interest" description="Disordered" evidence="1">
    <location>
        <begin position="432"/>
        <end position="520"/>
    </location>
</feature>
<dbReference type="PANTHER" id="PTHR47481:SF31">
    <property type="entry name" value="OS01G0873500 PROTEIN"/>
    <property type="match status" value="1"/>
</dbReference>
<dbReference type="InterPro" id="IPR013103">
    <property type="entry name" value="RVT_2"/>
</dbReference>
<evidence type="ECO:0000259" key="2">
    <source>
        <dbReference type="Pfam" id="PF07727"/>
    </source>
</evidence>
<feature type="region of interest" description="Disordered" evidence="1">
    <location>
        <begin position="266"/>
        <end position="328"/>
    </location>
</feature>
<evidence type="ECO:0000256" key="1">
    <source>
        <dbReference type="SAM" id="MobiDB-lite"/>
    </source>
</evidence>
<organism evidence="3 4">
    <name type="scientific">Lolium multiflorum</name>
    <name type="common">Italian ryegrass</name>
    <name type="synonym">Lolium perenne subsp. multiflorum</name>
    <dbReference type="NCBI Taxonomy" id="4521"/>
    <lineage>
        <taxon>Eukaryota</taxon>
        <taxon>Viridiplantae</taxon>
        <taxon>Streptophyta</taxon>
        <taxon>Embryophyta</taxon>
        <taxon>Tracheophyta</taxon>
        <taxon>Spermatophyta</taxon>
        <taxon>Magnoliopsida</taxon>
        <taxon>Liliopsida</taxon>
        <taxon>Poales</taxon>
        <taxon>Poaceae</taxon>
        <taxon>BOP clade</taxon>
        <taxon>Pooideae</taxon>
        <taxon>Poodae</taxon>
        <taxon>Poeae</taxon>
        <taxon>Poeae Chloroplast Group 2 (Poeae type)</taxon>
        <taxon>Loliodinae</taxon>
        <taxon>Loliinae</taxon>
        <taxon>Lolium</taxon>
    </lineage>
</organism>
<feature type="compositionally biased region" description="Low complexity" evidence="1">
    <location>
        <begin position="280"/>
        <end position="292"/>
    </location>
</feature>
<proteinExistence type="predicted"/>
<gene>
    <name evidence="3" type="ORF">QYE76_021237</name>
</gene>
<name>A0AAD8R6C9_LOLMU</name>
<feature type="compositionally biased region" description="Polar residues" evidence="1">
    <location>
        <begin position="485"/>
        <end position="513"/>
    </location>
</feature>
<dbReference type="SUPFAM" id="SSF56672">
    <property type="entry name" value="DNA/RNA polymerases"/>
    <property type="match status" value="1"/>
</dbReference>